<reference evidence="2" key="1">
    <citation type="submission" date="2022-07" db="EMBL/GenBank/DDBJ databases">
        <title>Phylogenomic reconstructions and comparative analyses of Kickxellomycotina fungi.</title>
        <authorList>
            <person name="Reynolds N.K."/>
            <person name="Stajich J.E."/>
            <person name="Barry K."/>
            <person name="Grigoriev I.V."/>
            <person name="Crous P."/>
            <person name="Smith M.E."/>
        </authorList>
    </citation>
    <scope>NUCLEOTIDE SEQUENCE</scope>
    <source>
        <strain evidence="2">NRRL 1565</strain>
    </source>
</reference>
<dbReference type="InterPro" id="IPR000836">
    <property type="entry name" value="PRTase_dom"/>
</dbReference>
<dbReference type="EMBL" id="JANBUO010000008">
    <property type="protein sequence ID" value="KAJ2809186.1"/>
    <property type="molecule type" value="Genomic_DNA"/>
</dbReference>
<evidence type="ECO:0000256" key="1">
    <source>
        <dbReference type="SAM" id="MobiDB-lite"/>
    </source>
</evidence>
<dbReference type="OrthoDB" id="5779169at2759"/>
<keyword evidence="3" id="KW-1185">Reference proteome</keyword>
<sequence>MAITATQARSRETAEQRQQPRQRQAQFDDRIQAGRQLAQNLREYTGDSSQVVVVSVSRGGAIVGAEVAAQLGTGMQHLYYQVRAIPCPSIPRLSLGSVAGDGSVRIDSMMARSMGVDEMNADLLRRIAIVDRKLRRDQNAFHLPPPTRSQVDGRTLIIVDDVIEAGDTIREAAMHLRHFFDPRNVVVAAPVCLADLRKLLRRHVDAVVDIASPLFVGPAARWYAGNTTPTLAEQRLLSQMFTGGPDSTGADVGQSGADPDIGG</sequence>
<dbReference type="Gene3D" id="3.30.1310.20">
    <property type="entry name" value="PRTase-like"/>
    <property type="match status" value="1"/>
</dbReference>
<dbReference type="SUPFAM" id="SSF53271">
    <property type="entry name" value="PRTase-like"/>
    <property type="match status" value="1"/>
</dbReference>
<dbReference type="Proteomes" id="UP001140094">
    <property type="component" value="Unassembled WGS sequence"/>
</dbReference>
<evidence type="ECO:0000313" key="2">
    <source>
        <dbReference type="EMBL" id="KAJ2809186.1"/>
    </source>
</evidence>
<feature type="compositionally biased region" description="Low complexity" evidence="1">
    <location>
        <begin position="16"/>
        <end position="25"/>
    </location>
</feature>
<accession>A0A9W8LVK3</accession>
<evidence type="ECO:0008006" key="4">
    <source>
        <dbReference type="Google" id="ProtNLM"/>
    </source>
</evidence>
<gene>
    <name evidence="2" type="ORF">H4R20_000303</name>
</gene>
<dbReference type="Gene3D" id="3.40.50.2020">
    <property type="match status" value="1"/>
</dbReference>
<organism evidence="2 3">
    <name type="scientific">Coemansia guatemalensis</name>
    <dbReference type="NCBI Taxonomy" id="2761395"/>
    <lineage>
        <taxon>Eukaryota</taxon>
        <taxon>Fungi</taxon>
        <taxon>Fungi incertae sedis</taxon>
        <taxon>Zoopagomycota</taxon>
        <taxon>Kickxellomycotina</taxon>
        <taxon>Kickxellomycetes</taxon>
        <taxon>Kickxellales</taxon>
        <taxon>Kickxellaceae</taxon>
        <taxon>Coemansia</taxon>
    </lineage>
</organism>
<dbReference type="InterPro" id="IPR029057">
    <property type="entry name" value="PRTase-like"/>
</dbReference>
<proteinExistence type="predicted"/>
<feature type="region of interest" description="Disordered" evidence="1">
    <location>
        <begin position="240"/>
        <end position="263"/>
    </location>
</feature>
<dbReference type="AlphaFoldDB" id="A0A9W8LVK3"/>
<evidence type="ECO:0000313" key="3">
    <source>
        <dbReference type="Proteomes" id="UP001140094"/>
    </source>
</evidence>
<protein>
    <recommendedName>
        <fullName evidence="4">Phosphoribosyltransferase domain-containing protein</fullName>
    </recommendedName>
</protein>
<name>A0A9W8LVK3_9FUNG</name>
<dbReference type="CDD" id="cd06223">
    <property type="entry name" value="PRTases_typeI"/>
    <property type="match status" value="1"/>
</dbReference>
<comment type="caution">
    <text evidence="2">The sequence shown here is derived from an EMBL/GenBank/DDBJ whole genome shotgun (WGS) entry which is preliminary data.</text>
</comment>
<feature type="region of interest" description="Disordered" evidence="1">
    <location>
        <begin position="1"/>
        <end position="26"/>
    </location>
</feature>